<sequence>MSKAFFRSSLIGHLIWLASKPQWLAYGEERKGFQVEKNLFGYSTSQLSDEDESSKKTQTPQRTNTDTEKGAAGADANSSRRATRQQLSTSQDGTIVVDWYSADDPENPQNWTVKRKAFVLLCIASYSFVVYMGAPIYTPSIDEFKEEFNVDSAYASLGLALYVLGYGFGPLIFAPLSEIPSIGRALPYPATFLGFVLTSIGAACTKSASGFMFLRFLQGFFGSPALATGGASIADVFSPVVLPHAMTSWVLACYCAPAFSPVLAGFAIPVLGWRFSMWELCIASAPVMALLCFLPETMSSTILLGRARRLRQVTGNMHYKGASEIAMHKFSFAEVVYESLLVPTKITFLDPAMLFTNLYLTFIYGIYYSFFEVFPLVYSGIYGFNLGESGLPFLAIVVGAVIAFLIYNVYVHKVHVPLARSGETSEPEDLLIPALYSCFLPPIGLFLFGWAANESVHWIVPTIGIVIFPWGVFIVMQCVFVYVPAVYPQYAASIFAAQDFTRCVFACGAVIIARPMFHALGIGGGCSFLAGLMILCILGMHLLYRFGGTLRKRSKFVSKW</sequence>
<dbReference type="PANTHER" id="PTHR23502">
    <property type="entry name" value="MAJOR FACILITATOR SUPERFAMILY"/>
    <property type="match status" value="1"/>
</dbReference>
<protein>
    <submittedName>
        <fullName evidence="8">Major facilitator superfamily transporter</fullName>
    </submittedName>
</protein>
<dbReference type="SUPFAM" id="SSF103473">
    <property type="entry name" value="MFS general substrate transporter"/>
    <property type="match status" value="1"/>
</dbReference>
<feature type="transmembrane region" description="Helical" evidence="6">
    <location>
        <begin position="458"/>
        <end position="483"/>
    </location>
</feature>
<reference evidence="8 9" key="1">
    <citation type="submission" date="2024-06" db="EMBL/GenBank/DDBJ databases">
        <title>Complete genome of Phlyctema vagabunda strain 19-DSS-EL-015.</title>
        <authorList>
            <person name="Fiorenzani C."/>
        </authorList>
    </citation>
    <scope>NUCLEOTIDE SEQUENCE [LARGE SCALE GENOMIC DNA]</scope>
    <source>
        <strain evidence="8 9">19-DSS-EL-015</strain>
    </source>
</reference>
<evidence type="ECO:0000256" key="3">
    <source>
        <dbReference type="ARBA" id="ARBA00022989"/>
    </source>
</evidence>
<name>A0ABR4PP81_9HELO</name>
<accession>A0ABR4PP81</accession>
<gene>
    <name evidence="8" type="ORF">PVAG01_04208</name>
</gene>
<organism evidence="8 9">
    <name type="scientific">Phlyctema vagabunda</name>
    <dbReference type="NCBI Taxonomy" id="108571"/>
    <lineage>
        <taxon>Eukaryota</taxon>
        <taxon>Fungi</taxon>
        <taxon>Dikarya</taxon>
        <taxon>Ascomycota</taxon>
        <taxon>Pezizomycotina</taxon>
        <taxon>Leotiomycetes</taxon>
        <taxon>Helotiales</taxon>
        <taxon>Dermateaceae</taxon>
        <taxon>Phlyctema</taxon>
    </lineage>
</organism>
<dbReference type="PANTHER" id="PTHR23502:SF23">
    <property type="entry name" value="FLUCONAZOLE RESISTANCE PROTEIN 1"/>
    <property type="match status" value="1"/>
</dbReference>
<feature type="transmembrane region" description="Helical" evidence="6">
    <location>
        <begin position="277"/>
        <end position="304"/>
    </location>
</feature>
<feature type="transmembrane region" description="Helical" evidence="6">
    <location>
        <begin position="519"/>
        <end position="544"/>
    </location>
</feature>
<comment type="subcellular location">
    <subcellularLocation>
        <location evidence="1">Membrane</location>
        <topology evidence="1">Multi-pass membrane protein</topology>
    </subcellularLocation>
</comment>
<feature type="transmembrane region" description="Helical" evidence="6">
    <location>
        <begin position="391"/>
        <end position="410"/>
    </location>
</feature>
<dbReference type="Pfam" id="PF07690">
    <property type="entry name" value="MFS_1"/>
    <property type="match status" value="1"/>
</dbReference>
<feature type="compositionally biased region" description="Polar residues" evidence="5">
    <location>
        <begin position="76"/>
        <end position="89"/>
    </location>
</feature>
<evidence type="ECO:0000256" key="6">
    <source>
        <dbReference type="SAM" id="Phobius"/>
    </source>
</evidence>
<keyword evidence="7" id="KW-0732">Signal</keyword>
<comment type="caution">
    <text evidence="8">The sequence shown here is derived from an EMBL/GenBank/DDBJ whole genome shotgun (WGS) entry which is preliminary data.</text>
</comment>
<dbReference type="EMBL" id="JBFCZG010000003">
    <property type="protein sequence ID" value="KAL3424927.1"/>
    <property type="molecule type" value="Genomic_DNA"/>
</dbReference>
<feature type="transmembrane region" description="Helical" evidence="6">
    <location>
        <begin position="117"/>
        <end position="134"/>
    </location>
</feature>
<feature type="chain" id="PRO_5046265685" evidence="7">
    <location>
        <begin position="26"/>
        <end position="560"/>
    </location>
</feature>
<dbReference type="InterPro" id="IPR011701">
    <property type="entry name" value="MFS"/>
</dbReference>
<feature type="region of interest" description="Disordered" evidence="5">
    <location>
        <begin position="45"/>
        <end position="89"/>
    </location>
</feature>
<feature type="transmembrane region" description="Helical" evidence="6">
    <location>
        <begin position="188"/>
        <end position="214"/>
    </location>
</feature>
<feature type="transmembrane region" description="Helical" evidence="6">
    <location>
        <begin position="490"/>
        <end position="513"/>
    </location>
</feature>
<evidence type="ECO:0000256" key="1">
    <source>
        <dbReference type="ARBA" id="ARBA00004141"/>
    </source>
</evidence>
<dbReference type="Proteomes" id="UP001629113">
    <property type="component" value="Unassembled WGS sequence"/>
</dbReference>
<evidence type="ECO:0000256" key="4">
    <source>
        <dbReference type="ARBA" id="ARBA00023136"/>
    </source>
</evidence>
<keyword evidence="2 6" id="KW-0812">Transmembrane</keyword>
<evidence type="ECO:0000313" key="9">
    <source>
        <dbReference type="Proteomes" id="UP001629113"/>
    </source>
</evidence>
<evidence type="ECO:0000256" key="5">
    <source>
        <dbReference type="SAM" id="MobiDB-lite"/>
    </source>
</evidence>
<evidence type="ECO:0000256" key="7">
    <source>
        <dbReference type="SAM" id="SignalP"/>
    </source>
</evidence>
<feature type="transmembrane region" description="Helical" evidence="6">
    <location>
        <begin position="430"/>
        <end position="452"/>
    </location>
</feature>
<evidence type="ECO:0000313" key="8">
    <source>
        <dbReference type="EMBL" id="KAL3424927.1"/>
    </source>
</evidence>
<dbReference type="CDD" id="cd17323">
    <property type="entry name" value="MFS_Tpo1_MDR_like"/>
    <property type="match status" value="1"/>
</dbReference>
<keyword evidence="4 6" id="KW-0472">Membrane</keyword>
<feature type="transmembrane region" description="Helical" evidence="6">
    <location>
        <begin position="352"/>
        <end position="371"/>
    </location>
</feature>
<feature type="transmembrane region" description="Helical" evidence="6">
    <location>
        <begin position="154"/>
        <end position="176"/>
    </location>
</feature>
<feature type="transmembrane region" description="Helical" evidence="6">
    <location>
        <begin position="249"/>
        <end position="271"/>
    </location>
</feature>
<evidence type="ECO:0000256" key="2">
    <source>
        <dbReference type="ARBA" id="ARBA00022692"/>
    </source>
</evidence>
<dbReference type="Gene3D" id="1.20.1250.20">
    <property type="entry name" value="MFS general substrate transporter like domains"/>
    <property type="match status" value="1"/>
</dbReference>
<dbReference type="InterPro" id="IPR036259">
    <property type="entry name" value="MFS_trans_sf"/>
</dbReference>
<feature type="transmembrane region" description="Helical" evidence="6">
    <location>
        <begin position="220"/>
        <end position="242"/>
    </location>
</feature>
<keyword evidence="3 6" id="KW-1133">Transmembrane helix</keyword>
<proteinExistence type="predicted"/>
<keyword evidence="9" id="KW-1185">Reference proteome</keyword>
<feature type="signal peptide" evidence="7">
    <location>
        <begin position="1"/>
        <end position="25"/>
    </location>
</feature>